<dbReference type="SUPFAM" id="SSF48452">
    <property type="entry name" value="TPR-like"/>
    <property type="match status" value="1"/>
</dbReference>
<feature type="coiled-coil region" evidence="2">
    <location>
        <begin position="291"/>
        <end position="318"/>
    </location>
</feature>
<evidence type="ECO:0000256" key="2">
    <source>
        <dbReference type="SAM" id="Coils"/>
    </source>
</evidence>
<keyword evidence="1" id="KW-0802">TPR repeat</keyword>
<accession>A0A2S9YSE5</accession>
<feature type="repeat" description="TPR" evidence="1">
    <location>
        <begin position="322"/>
        <end position="355"/>
    </location>
</feature>
<evidence type="ECO:0000313" key="4">
    <source>
        <dbReference type="Proteomes" id="UP000238823"/>
    </source>
</evidence>
<dbReference type="Proteomes" id="UP000238823">
    <property type="component" value="Unassembled WGS sequence"/>
</dbReference>
<dbReference type="EMBL" id="PVNL01000046">
    <property type="protein sequence ID" value="PRQ08021.1"/>
    <property type="molecule type" value="Genomic_DNA"/>
</dbReference>
<name>A0A2S9YSE5_9BACT</name>
<evidence type="ECO:0000256" key="1">
    <source>
        <dbReference type="PROSITE-ProRule" id="PRU00339"/>
    </source>
</evidence>
<dbReference type="SMART" id="SM00028">
    <property type="entry name" value="TPR"/>
    <property type="match status" value="2"/>
</dbReference>
<reference evidence="3 4" key="1">
    <citation type="submission" date="2018-03" db="EMBL/GenBank/DDBJ databases">
        <title>Draft Genome Sequences of the Obligatory Marine Myxobacteria Enhygromyxa salina SWB007.</title>
        <authorList>
            <person name="Poehlein A."/>
            <person name="Moghaddam J.A."/>
            <person name="Harms H."/>
            <person name="Alanjari M."/>
            <person name="Koenig G.M."/>
            <person name="Daniel R."/>
            <person name="Schaeberle T.F."/>
        </authorList>
    </citation>
    <scope>NUCLEOTIDE SEQUENCE [LARGE SCALE GENOMIC DNA]</scope>
    <source>
        <strain evidence="3 4">SWB007</strain>
    </source>
</reference>
<organism evidence="3 4">
    <name type="scientific">Enhygromyxa salina</name>
    <dbReference type="NCBI Taxonomy" id="215803"/>
    <lineage>
        <taxon>Bacteria</taxon>
        <taxon>Pseudomonadati</taxon>
        <taxon>Myxococcota</taxon>
        <taxon>Polyangia</taxon>
        <taxon>Nannocystales</taxon>
        <taxon>Nannocystaceae</taxon>
        <taxon>Enhygromyxa</taxon>
    </lineage>
</organism>
<evidence type="ECO:0000313" key="3">
    <source>
        <dbReference type="EMBL" id="PRQ08021.1"/>
    </source>
</evidence>
<dbReference type="Gene3D" id="1.25.40.10">
    <property type="entry name" value="Tetratricopeptide repeat domain"/>
    <property type="match status" value="1"/>
</dbReference>
<gene>
    <name evidence="3" type="ORF">ENSA7_23050</name>
</gene>
<dbReference type="AlphaFoldDB" id="A0A2S9YSE5"/>
<sequence length="496" mass="53758">MSLGRGRGVANSPRAATWSWLLAALRWRLDMPLSSLSRFARVGLAVVLSCAFVGGASTGCVRAGMERQAEVPMGSWPAWQDLSPLIEVAKAHTDGSALEAMQQARELLREGKAYSADKLLAAAASSSGRHWIAVARADIAALYFTTCIRGVAWRLPDDLGPHERIVDYDPQTKVAPGDLSVEALLTNLDDAIEAGKNSPALATQARIARVRVTGFAASCPPNPEVGKRASAIMNSDLATLAAEHHMTPDLAYMWAGVQMQTYSGTAARPFLHQALEGGFDDPSVTYMLGAIAYEQGELDEAERLAAEAAKRYTELGDLSQRAQVSALRGEIALMAKRFDAAAKHFELSVELLPNHTGAMLGIAEVERERGGAIQASERLTQLIRGLTLEDQELDERVALMIVDDLESLVIMANQDELEIAQITRDALLFEIDLEQDPFRRGLRYFYAAALEVRLGDYDSARGHAATAGMEFDETWVPIPAKADPRAFLDRLAEAAG</sequence>
<comment type="caution">
    <text evidence="3">The sequence shown here is derived from an EMBL/GenBank/DDBJ whole genome shotgun (WGS) entry which is preliminary data.</text>
</comment>
<dbReference type="InterPro" id="IPR019734">
    <property type="entry name" value="TPR_rpt"/>
</dbReference>
<protein>
    <submittedName>
        <fullName evidence="3">Tetratricopeptide repeat protein</fullName>
    </submittedName>
</protein>
<dbReference type="PROSITE" id="PS50005">
    <property type="entry name" value="TPR"/>
    <property type="match status" value="1"/>
</dbReference>
<keyword evidence="2" id="KW-0175">Coiled coil</keyword>
<dbReference type="InterPro" id="IPR011990">
    <property type="entry name" value="TPR-like_helical_dom_sf"/>
</dbReference>
<proteinExistence type="predicted"/>
<dbReference type="Pfam" id="PF13424">
    <property type="entry name" value="TPR_12"/>
    <property type="match status" value="1"/>
</dbReference>